<dbReference type="InterPro" id="IPR053013">
    <property type="entry name" value="LAT"/>
</dbReference>
<dbReference type="PANTHER" id="PTHR34815">
    <property type="entry name" value="LYSINE ACETYLTRANSFERASE"/>
    <property type="match status" value="1"/>
</dbReference>
<dbReference type="EMBL" id="JAACLJ010000002">
    <property type="protein sequence ID" value="KAF4592576.1"/>
    <property type="molecule type" value="Genomic_DNA"/>
</dbReference>
<evidence type="ECO:0000313" key="4">
    <source>
        <dbReference type="Proteomes" id="UP000562929"/>
    </source>
</evidence>
<proteinExistence type="predicted"/>
<dbReference type="OrthoDB" id="2020070at2759"/>
<accession>A0A8H4QB91</accession>
<name>A0A8H4QB91_9HYPO</name>
<feature type="region of interest" description="Disordered" evidence="1">
    <location>
        <begin position="1"/>
        <end position="46"/>
    </location>
</feature>
<evidence type="ECO:0000256" key="1">
    <source>
        <dbReference type="SAM" id="MobiDB-lite"/>
    </source>
</evidence>
<reference evidence="3 4" key="1">
    <citation type="journal article" date="2020" name="G3 (Bethesda)">
        <title>Genetic Underpinnings of Host Manipulation by Ophiocordyceps as Revealed by Comparative Transcriptomics.</title>
        <authorList>
            <person name="Will I."/>
            <person name="Das B."/>
            <person name="Trinh T."/>
            <person name="Brachmann A."/>
            <person name="Ohm R.A."/>
            <person name="de Bekker C."/>
        </authorList>
    </citation>
    <scope>NUCLEOTIDE SEQUENCE [LARGE SCALE GENOMIC DNA]</scope>
    <source>
        <strain evidence="3 4">EC05</strain>
    </source>
</reference>
<organism evidence="3 4">
    <name type="scientific">Ophiocordyceps camponoti-floridani</name>
    <dbReference type="NCBI Taxonomy" id="2030778"/>
    <lineage>
        <taxon>Eukaryota</taxon>
        <taxon>Fungi</taxon>
        <taxon>Dikarya</taxon>
        <taxon>Ascomycota</taxon>
        <taxon>Pezizomycotina</taxon>
        <taxon>Sordariomycetes</taxon>
        <taxon>Hypocreomycetidae</taxon>
        <taxon>Hypocreales</taxon>
        <taxon>Ophiocordycipitaceae</taxon>
        <taxon>Ophiocordyceps</taxon>
    </lineage>
</organism>
<dbReference type="GO" id="GO:0016740">
    <property type="term" value="F:transferase activity"/>
    <property type="evidence" value="ECO:0007669"/>
    <property type="project" value="UniProtKB-KW"/>
</dbReference>
<dbReference type="PANTHER" id="PTHR34815:SF2">
    <property type="entry name" value="N-ACETYLTRANSFERASE DOMAIN-CONTAINING PROTEIN"/>
    <property type="match status" value="1"/>
</dbReference>
<evidence type="ECO:0000313" key="3">
    <source>
        <dbReference type="EMBL" id="KAF4592576.1"/>
    </source>
</evidence>
<feature type="domain" description="LYC1 C-terminal" evidence="2">
    <location>
        <begin position="147"/>
        <end position="322"/>
    </location>
</feature>
<dbReference type="Pfam" id="PF22998">
    <property type="entry name" value="GNAT_LYC1-like"/>
    <property type="match status" value="1"/>
</dbReference>
<comment type="caution">
    <text evidence="3">The sequence shown here is derived from an EMBL/GenBank/DDBJ whole genome shotgun (WGS) entry which is preliminary data.</text>
</comment>
<evidence type="ECO:0000259" key="2">
    <source>
        <dbReference type="Pfam" id="PF22998"/>
    </source>
</evidence>
<gene>
    <name evidence="3" type="ORF">GQ602_002875</name>
</gene>
<dbReference type="InterPro" id="IPR055100">
    <property type="entry name" value="GNAT_LYC1-like"/>
</dbReference>
<dbReference type="AlphaFoldDB" id="A0A8H4QB91"/>
<feature type="compositionally biased region" description="Low complexity" evidence="1">
    <location>
        <begin position="25"/>
        <end position="38"/>
    </location>
</feature>
<keyword evidence="3" id="KW-0808">Transferase</keyword>
<dbReference type="Proteomes" id="UP000562929">
    <property type="component" value="Unassembled WGS sequence"/>
</dbReference>
<sequence length="322" mass="35706">MMSRDTFITVSPPLTQDVDSLPADSSSSTNTPPTTSPSLKQRRTTRAKFSKVRTGCVACFCAGYEPVHLLLTTKVTTTPSPTRYNTALTHYGQALNLARQASSQQQVNGREALVCAMLFVLFEAINGDAPKAEAHLRNGQRVLDACDELRLKQHLAHLPPSPSIRAALIPDLATLQWHFARQDFLAEYQFDDPPRAVRGALFAGASPVWAVWKAHLSEDEKGINTLEFLRLSYQDDIPDEALSTALEAIVEQASHEAQTWRCKRLLLWNPDARVRDVLSSMTHLRPAVIDRKTESIASLLWLGEGGTDAAVEWIANEKFGWC</sequence>
<keyword evidence="4" id="KW-1185">Reference proteome</keyword>
<protein>
    <submittedName>
        <fullName evidence="3">Lysine acetyltransferase</fullName>
    </submittedName>
</protein>
<feature type="compositionally biased region" description="Polar residues" evidence="1">
    <location>
        <begin position="1"/>
        <end position="18"/>
    </location>
</feature>